<dbReference type="AlphaFoldDB" id="A0A8J7Z706"/>
<evidence type="ECO:0000313" key="2">
    <source>
        <dbReference type="Proteomes" id="UP000646053"/>
    </source>
</evidence>
<reference evidence="1" key="1">
    <citation type="submission" date="2019-12" db="EMBL/GenBank/DDBJ databases">
        <title>High-Quality draft genome sequences of three cyanobacteria isolated from the limestone walls of the Old Cathedral of Coimbra.</title>
        <authorList>
            <person name="Tiago I."/>
            <person name="Soares F."/>
            <person name="Portugal A."/>
        </authorList>
    </citation>
    <scope>NUCLEOTIDE SEQUENCE</scope>
    <source>
        <strain evidence="1">A</strain>
    </source>
</reference>
<organism evidence="1 2">
    <name type="scientific">Myxacorys almedinensis A</name>
    <dbReference type="NCBI Taxonomy" id="2690445"/>
    <lineage>
        <taxon>Bacteria</taxon>
        <taxon>Bacillati</taxon>
        <taxon>Cyanobacteriota</taxon>
        <taxon>Cyanophyceae</taxon>
        <taxon>Leptolyngbyales</taxon>
        <taxon>Leptolyngbyaceae</taxon>
        <taxon>Myxacorys</taxon>
        <taxon>Myxacorys almedinensis</taxon>
    </lineage>
</organism>
<dbReference type="RefSeq" id="WP_162424605.1">
    <property type="nucleotide sequence ID" value="NZ_WVIE01000024.1"/>
</dbReference>
<proteinExistence type="predicted"/>
<dbReference type="PANTHER" id="PTHR34235:SF3">
    <property type="entry name" value="SLR1203 PROTEIN"/>
    <property type="match status" value="1"/>
</dbReference>
<dbReference type="InterPro" id="IPR002636">
    <property type="entry name" value="DUF29"/>
</dbReference>
<dbReference type="Proteomes" id="UP000646053">
    <property type="component" value="Unassembled WGS sequence"/>
</dbReference>
<name>A0A8J7Z706_9CYAN</name>
<dbReference type="PANTHER" id="PTHR34235">
    <property type="entry name" value="SLR1203 PROTEIN-RELATED"/>
    <property type="match status" value="1"/>
</dbReference>
<protein>
    <submittedName>
        <fullName evidence="1">DUF29 family protein</fullName>
    </submittedName>
</protein>
<dbReference type="Pfam" id="PF01724">
    <property type="entry name" value="DUF29"/>
    <property type="match status" value="1"/>
</dbReference>
<gene>
    <name evidence="1" type="ORF">GS601_17585</name>
</gene>
<keyword evidence="2" id="KW-1185">Reference proteome</keyword>
<sequence length="147" mass="17069">MLKIQVLYDTDFNLWVESQLRALQEGRYEDLDMPNLLEEIEDLGRRDRQALRSHLNVLFTHLLKWQFQSNQRSNSWKASIRNARLRILDILEDSPSLKNYLPTVLENGYLAGRKMATDETGLPIATFPESSPYSLAQALDEDFLPES</sequence>
<comment type="caution">
    <text evidence="1">The sequence shown here is derived from an EMBL/GenBank/DDBJ whole genome shotgun (WGS) entry which is preliminary data.</text>
</comment>
<evidence type="ECO:0000313" key="1">
    <source>
        <dbReference type="EMBL" id="NDJ19076.1"/>
    </source>
</evidence>
<accession>A0A8J7Z706</accession>
<dbReference type="Gene3D" id="1.20.1220.20">
    <property type="entry name" value="Uncharcterised protein PF01724"/>
    <property type="match status" value="1"/>
</dbReference>
<dbReference type="EMBL" id="WVIE01000024">
    <property type="protein sequence ID" value="NDJ19076.1"/>
    <property type="molecule type" value="Genomic_DNA"/>
</dbReference>